<feature type="transmembrane region" description="Helical" evidence="1">
    <location>
        <begin position="127"/>
        <end position="146"/>
    </location>
</feature>
<sequence length="171" mass="18024">MRIVRGTVLAGLVGTATWLGVMMLWQVLAGKPVAHVFTPIAHTFRKSVALDGRAGVSTVLVAVVAVFAVTMVFTMALEVIESQRVAGSGPWMVGGATILAGVFWVFTHMFAWNAADPTAADHLSKGGGWLASIITGAVVATVLLPARLPDERFFTTDPTSGDSIDTRPLPH</sequence>
<keyword evidence="1" id="KW-0812">Transmembrane</keyword>
<organism evidence="2 3">
    <name type="scientific">Longispora fulva</name>
    <dbReference type="NCBI Taxonomy" id="619741"/>
    <lineage>
        <taxon>Bacteria</taxon>
        <taxon>Bacillati</taxon>
        <taxon>Actinomycetota</taxon>
        <taxon>Actinomycetes</taxon>
        <taxon>Micromonosporales</taxon>
        <taxon>Micromonosporaceae</taxon>
        <taxon>Longispora</taxon>
    </lineage>
</organism>
<dbReference type="EMBL" id="JADOUF010000001">
    <property type="protein sequence ID" value="MBG6138428.1"/>
    <property type="molecule type" value="Genomic_DNA"/>
</dbReference>
<proteinExistence type="predicted"/>
<evidence type="ECO:0000313" key="2">
    <source>
        <dbReference type="EMBL" id="MBG6138428.1"/>
    </source>
</evidence>
<keyword evidence="3" id="KW-1185">Reference proteome</keyword>
<gene>
    <name evidence="2" type="ORF">IW245_004622</name>
</gene>
<dbReference type="Proteomes" id="UP000622552">
    <property type="component" value="Unassembled WGS sequence"/>
</dbReference>
<name>A0A8J7GKN4_9ACTN</name>
<evidence type="ECO:0000256" key="1">
    <source>
        <dbReference type="SAM" id="Phobius"/>
    </source>
</evidence>
<comment type="caution">
    <text evidence="2">The sequence shown here is derived from an EMBL/GenBank/DDBJ whole genome shotgun (WGS) entry which is preliminary data.</text>
</comment>
<dbReference type="RefSeq" id="WP_197005186.1">
    <property type="nucleotide sequence ID" value="NZ_BONS01000037.1"/>
</dbReference>
<evidence type="ECO:0000313" key="3">
    <source>
        <dbReference type="Proteomes" id="UP000622552"/>
    </source>
</evidence>
<feature type="transmembrane region" description="Helical" evidence="1">
    <location>
        <begin position="54"/>
        <end position="77"/>
    </location>
</feature>
<accession>A0A8J7GKN4</accession>
<protein>
    <submittedName>
        <fullName evidence="2">Uncharacterized protein</fullName>
    </submittedName>
</protein>
<reference evidence="2" key="1">
    <citation type="submission" date="2020-11" db="EMBL/GenBank/DDBJ databases">
        <title>Sequencing the genomes of 1000 actinobacteria strains.</title>
        <authorList>
            <person name="Klenk H.-P."/>
        </authorList>
    </citation>
    <scope>NUCLEOTIDE SEQUENCE</scope>
    <source>
        <strain evidence="2">DSM 45356</strain>
    </source>
</reference>
<keyword evidence="1" id="KW-0472">Membrane</keyword>
<feature type="transmembrane region" description="Helical" evidence="1">
    <location>
        <begin position="89"/>
        <end position="107"/>
    </location>
</feature>
<keyword evidence="1" id="KW-1133">Transmembrane helix</keyword>
<dbReference type="AlphaFoldDB" id="A0A8J7GKN4"/>